<dbReference type="Proteomes" id="UP000762676">
    <property type="component" value="Unassembled WGS sequence"/>
</dbReference>
<organism evidence="1 2">
    <name type="scientific">Elysia marginata</name>
    <dbReference type="NCBI Taxonomy" id="1093978"/>
    <lineage>
        <taxon>Eukaryota</taxon>
        <taxon>Metazoa</taxon>
        <taxon>Spiralia</taxon>
        <taxon>Lophotrochozoa</taxon>
        <taxon>Mollusca</taxon>
        <taxon>Gastropoda</taxon>
        <taxon>Heterobranchia</taxon>
        <taxon>Euthyneura</taxon>
        <taxon>Panpulmonata</taxon>
        <taxon>Sacoglossa</taxon>
        <taxon>Placobranchoidea</taxon>
        <taxon>Plakobranchidae</taxon>
        <taxon>Elysia</taxon>
    </lineage>
</organism>
<evidence type="ECO:0000313" key="2">
    <source>
        <dbReference type="Proteomes" id="UP000762676"/>
    </source>
</evidence>
<reference evidence="1 2" key="1">
    <citation type="journal article" date="2021" name="Elife">
        <title>Chloroplast acquisition without the gene transfer in kleptoplastic sea slugs, Plakobranchus ocellatus.</title>
        <authorList>
            <person name="Maeda T."/>
            <person name="Takahashi S."/>
            <person name="Yoshida T."/>
            <person name="Shimamura S."/>
            <person name="Takaki Y."/>
            <person name="Nagai Y."/>
            <person name="Toyoda A."/>
            <person name="Suzuki Y."/>
            <person name="Arimoto A."/>
            <person name="Ishii H."/>
            <person name="Satoh N."/>
            <person name="Nishiyama T."/>
            <person name="Hasebe M."/>
            <person name="Maruyama T."/>
            <person name="Minagawa J."/>
            <person name="Obokata J."/>
            <person name="Shigenobu S."/>
        </authorList>
    </citation>
    <scope>NUCLEOTIDE SEQUENCE [LARGE SCALE GENOMIC DNA]</scope>
</reference>
<name>A0AAV4JK90_9GAST</name>
<dbReference type="AlphaFoldDB" id="A0AAV4JK90"/>
<sequence>MEECMPTKPKKLTVHFSSELKVVEARKKAEKAHEVCTDNTDENRAAWKIALEWLSPRTLDSSPGRSTVAQILTLRRIIEVVKANNLPAITAFIDFIFKKTFDSIHKSQDDIVILSDTKKQAEELFLRVEQEYSRVGLCLNGPKTKYLANNTANHSHYSRDLGCVRAER</sequence>
<accession>A0AAV4JK90</accession>
<gene>
    <name evidence="1" type="ORF">ElyMa_006961100</name>
</gene>
<proteinExistence type="predicted"/>
<protein>
    <recommendedName>
        <fullName evidence="3">Reverse transcriptase domain-containing protein</fullName>
    </recommendedName>
</protein>
<evidence type="ECO:0000313" key="1">
    <source>
        <dbReference type="EMBL" id="GFS22830.1"/>
    </source>
</evidence>
<comment type="caution">
    <text evidence="1">The sequence shown here is derived from an EMBL/GenBank/DDBJ whole genome shotgun (WGS) entry which is preliminary data.</text>
</comment>
<keyword evidence="2" id="KW-1185">Reference proteome</keyword>
<dbReference type="EMBL" id="BMAT01013913">
    <property type="protein sequence ID" value="GFS22830.1"/>
    <property type="molecule type" value="Genomic_DNA"/>
</dbReference>
<evidence type="ECO:0008006" key="3">
    <source>
        <dbReference type="Google" id="ProtNLM"/>
    </source>
</evidence>